<protein>
    <submittedName>
        <fullName evidence="2">Uncharacterized protein</fullName>
    </submittedName>
</protein>
<dbReference type="GO" id="GO:0006913">
    <property type="term" value="P:nucleocytoplasmic transport"/>
    <property type="evidence" value="ECO:0007669"/>
    <property type="project" value="TreeGrafter"/>
</dbReference>
<dbReference type="GO" id="GO:0005096">
    <property type="term" value="F:GTPase activator activity"/>
    <property type="evidence" value="ECO:0007669"/>
    <property type="project" value="InterPro"/>
</dbReference>
<proteinExistence type="predicted"/>
<dbReference type="Gene3D" id="3.80.10.10">
    <property type="entry name" value="Ribonuclease Inhibitor"/>
    <property type="match status" value="1"/>
</dbReference>
<dbReference type="InterPro" id="IPR032675">
    <property type="entry name" value="LRR_dom_sf"/>
</dbReference>
<dbReference type="GO" id="GO:0005634">
    <property type="term" value="C:nucleus"/>
    <property type="evidence" value="ECO:0007669"/>
    <property type="project" value="TreeGrafter"/>
</dbReference>
<name>A0A9P6T352_9FUNG</name>
<dbReference type="OrthoDB" id="2392810at2759"/>
<accession>A0A9P6T352</accession>
<evidence type="ECO:0000313" key="2">
    <source>
        <dbReference type="EMBL" id="KAG0020419.1"/>
    </source>
</evidence>
<feature type="compositionally biased region" description="Pro residues" evidence="1">
    <location>
        <begin position="36"/>
        <end position="51"/>
    </location>
</feature>
<gene>
    <name evidence="2" type="ORF">BGZ80_004230</name>
</gene>
<dbReference type="EMBL" id="JAAAID010000218">
    <property type="protein sequence ID" value="KAG0020419.1"/>
    <property type="molecule type" value="Genomic_DNA"/>
</dbReference>
<dbReference type="InterPro" id="IPR027038">
    <property type="entry name" value="RanGap"/>
</dbReference>
<dbReference type="PANTHER" id="PTHR24113:SF15">
    <property type="entry name" value="NACHT DOMAIN-CONTAINING PROTEIN"/>
    <property type="match status" value="1"/>
</dbReference>
<dbReference type="GO" id="GO:0031267">
    <property type="term" value="F:small GTPase binding"/>
    <property type="evidence" value="ECO:0007669"/>
    <property type="project" value="TreeGrafter"/>
</dbReference>
<reference evidence="2" key="1">
    <citation type="journal article" date="2020" name="Fungal Divers.">
        <title>Resolving the Mortierellaceae phylogeny through synthesis of multi-gene phylogenetics and phylogenomics.</title>
        <authorList>
            <person name="Vandepol N."/>
            <person name="Liber J."/>
            <person name="Desiro A."/>
            <person name="Na H."/>
            <person name="Kennedy M."/>
            <person name="Barry K."/>
            <person name="Grigoriev I.V."/>
            <person name="Miller A.N."/>
            <person name="O'Donnell K."/>
            <person name="Stajich J.E."/>
            <person name="Bonito G."/>
        </authorList>
    </citation>
    <scope>NUCLEOTIDE SEQUENCE</scope>
    <source>
        <strain evidence="2">NRRL 2769</strain>
    </source>
</reference>
<comment type="caution">
    <text evidence="2">The sequence shown here is derived from an EMBL/GenBank/DDBJ whole genome shotgun (WGS) entry which is preliminary data.</text>
</comment>
<dbReference type="Proteomes" id="UP000703661">
    <property type="component" value="Unassembled WGS sequence"/>
</dbReference>
<dbReference type="AlphaFoldDB" id="A0A9P6T352"/>
<dbReference type="SUPFAM" id="SSF52047">
    <property type="entry name" value="RNI-like"/>
    <property type="match status" value="1"/>
</dbReference>
<sequence>MGAQQYPQHAPFISQPISLNSPHYQAQPYIPSHPAHLPPPPNVPPPMPPTPGQGYPYHQKYPDQLSQSPSVAMSFPAPPQHMYQTHPYMHQSISPTSSSGPSLHQVYSHSNLSQNIDNTAIVLSASLSSLSLAPSVSSNGLPELTRVTSAGSVHRPASVISKATAPMAKAVMDSKTAEVLTSLPFENMPRCYVVAPPTVASSSSGNYTPFCIQAPCQALGLHDRQKQPSIHFPQHPGYPINNPESMMKTYGTVLQHMANLACLVSGAMESTSGKKLLKHAEKFLKVVKPTTSVPVPRDTLELSTGVDGPSLQIEAFITDHLQLETIAQLMRDITGSNRSEDWTGGLKKIISPGTGRDMWVCDDCFSGLQKGVYQYDELASLDDLIGYPDRSGVKSEAQLLNAVAVDVYSQMIKGQSRIKSAMINIVPTYFELPEHKSAATFLTNQKLMMNLTNSLREAHLTMIEINANQARDSELMEKDNIYLYVRHLFDCFHLEFVKLSGLPFLLREKLPGFLNHAKYLSFDGVLVDNDKAVANMKKLITSNSDMENLSITRAHLTSTGLKVLCSAHRNLRRLTRVDFSRNRIDGEGMQEFANQVMPTSLDIRFIDFSENPNIGTAGCIALLKAIWPSSSHAIKQKSLITLQLSNTGLCDEAARFLSKSMDGPNGVGKLFNVNLSGNQITKPGLFDLMNCVARNGSASNLRKVSLSQHSSAHSFPSAMDQEVIHFFGAHPTVTHLSLSNISLIVVAQIVNLNKSLISFIVDDVVCGTPQDPNHALTAFNSLCQSISSNTTLQDLKIRLPWSFWTLAFQSANPIEQENNWNTAAHYMATLENGIQRNTTLRCFQMRGVTNFEEELKLTASMMPQMSSAISISGGSMGLYGEVVRTEGENRMAELSQNVRRFLERNQVLYYGGKHGVQDKLISQY</sequence>
<organism evidence="2 3">
    <name type="scientific">Entomortierella chlamydospora</name>
    <dbReference type="NCBI Taxonomy" id="101097"/>
    <lineage>
        <taxon>Eukaryota</taxon>
        <taxon>Fungi</taxon>
        <taxon>Fungi incertae sedis</taxon>
        <taxon>Mucoromycota</taxon>
        <taxon>Mortierellomycotina</taxon>
        <taxon>Mortierellomycetes</taxon>
        <taxon>Mortierellales</taxon>
        <taxon>Mortierellaceae</taxon>
        <taxon>Entomortierella</taxon>
    </lineage>
</organism>
<evidence type="ECO:0000256" key="1">
    <source>
        <dbReference type="SAM" id="MobiDB-lite"/>
    </source>
</evidence>
<feature type="region of interest" description="Disordered" evidence="1">
    <location>
        <begin position="28"/>
        <end position="52"/>
    </location>
</feature>
<dbReference type="GO" id="GO:0005829">
    <property type="term" value="C:cytosol"/>
    <property type="evidence" value="ECO:0007669"/>
    <property type="project" value="TreeGrafter"/>
</dbReference>
<dbReference type="PANTHER" id="PTHR24113">
    <property type="entry name" value="RAN GTPASE-ACTIVATING PROTEIN 1"/>
    <property type="match status" value="1"/>
</dbReference>
<dbReference type="GO" id="GO:0048471">
    <property type="term" value="C:perinuclear region of cytoplasm"/>
    <property type="evidence" value="ECO:0007669"/>
    <property type="project" value="TreeGrafter"/>
</dbReference>
<keyword evidence="3" id="KW-1185">Reference proteome</keyword>
<evidence type="ECO:0000313" key="3">
    <source>
        <dbReference type="Proteomes" id="UP000703661"/>
    </source>
</evidence>